<dbReference type="PROSITE" id="PS50089">
    <property type="entry name" value="ZF_RING_2"/>
    <property type="match status" value="1"/>
</dbReference>
<gene>
    <name evidence="7" type="ORF">BDA99DRAFT_66447</name>
</gene>
<keyword evidence="8" id="KW-1185">Reference proteome</keyword>
<reference evidence="7" key="1">
    <citation type="journal article" date="2022" name="IScience">
        <title>Evolution of zygomycete secretomes and the origins of terrestrial fungal ecologies.</title>
        <authorList>
            <person name="Chang Y."/>
            <person name="Wang Y."/>
            <person name="Mondo S."/>
            <person name="Ahrendt S."/>
            <person name="Andreopoulos W."/>
            <person name="Barry K."/>
            <person name="Beard J."/>
            <person name="Benny G.L."/>
            <person name="Blankenship S."/>
            <person name="Bonito G."/>
            <person name="Cuomo C."/>
            <person name="Desiro A."/>
            <person name="Gervers K.A."/>
            <person name="Hundley H."/>
            <person name="Kuo A."/>
            <person name="LaButti K."/>
            <person name="Lang B.F."/>
            <person name="Lipzen A."/>
            <person name="O'Donnell K."/>
            <person name="Pangilinan J."/>
            <person name="Reynolds N."/>
            <person name="Sandor L."/>
            <person name="Smith M.E."/>
            <person name="Tsang A."/>
            <person name="Grigoriev I.V."/>
            <person name="Stajich J.E."/>
            <person name="Spatafora J.W."/>
        </authorList>
    </citation>
    <scope>NUCLEOTIDE SEQUENCE</scope>
    <source>
        <strain evidence="7">RSA 2281</strain>
    </source>
</reference>
<feature type="region of interest" description="Disordered" evidence="5">
    <location>
        <begin position="149"/>
        <end position="175"/>
    </location>
</feature>
<evidence type="ECO:0000256" key="3">
    <source>
        <dbReference type="ARBA" id="ARBA00022833"/>
    </source>
</evidence>
<keyword evidence="2 4" id="KW-0863">Zinc-finger</keyword>
<feature type="region of interest" description="Disordered" evidence="5">
    <location>
        <begin position="25"/>
        <end position="45"/>
    </location>
</feature>
<dbReference type="GO" id="GO:0008270">
    <property type="term" value="F:zinc ion binding"/>
    <property type="evidence" value="ECO:0007669"/>
    <property type="project" value="UniProtKB-KW"/>
</dbReference>
<evidence type="ECO:0000256" key="1">
    <source>
        <dbReference type="ARBA" id="ARBA00022723"/>
    </source>
</evidence>
<protein>
    <recommendedName>
        <fullName evidence="6">RING-type domain-containing protein</fullName>
    </recommendedName>
</protein>
<evidence type="ECO:0000256" key="5">
    <source>
        <dbReference type="SAM" id="MobiDB-lite"/>
    </source>
</evidence>
<sequence>MFSLDASAAGSLLFSPSVSREGSANTLNATITGEPSVTSSTTSSGWRRFSSSIARFWGGSDSTSRGQEDEQQQQQTNDQQQPFECFQDCLEGPLLSTTSATTPATNAAAPVIGSSSSSSSAMARHSSMNNMNTPAATTPTSLVVEEDAAEEATIPNNDAPSNTQPTGMGREDEDEDPEALLCPICRDVLNSVAVTACGHTFCYPCISQYVASSPDCPICRSRLTQQQILPNYQCILFERKKGVG</sequence>
<organism evidence="7 8">
    <name type="scientific">Phascolomyces articulosus</name>
    <dbReference type="NCBI Taxonomy" id="60185"/>
    <lineage>
        <taxon>Eukaryota</taxon>
        <taxon>Fungi</taxon>
        <taxon>Fungi incertae sedis</taxon>
        <taxon>Mucoromycota</taxon>
        <taxon>Mucoromycotina</taxon>
        <taxon>Mucoromycetes</taxon>
        <taxon>Mucorales</taxon>
        <taxon>Lichtheimiaceae</taxon>
        <taxon>Phascolomyces</taxon>
    </lineage>
</organism>
<accession>A0AAD5K0J3</accession>
<dbReference type="Proteomes" id="UP001209540">
    <property type="component" value="Unassembled WGS sequence"/>
</dbReference>
<dbReference type="AlphaFoldDB" id="A0AAD5K0J3"/>
<dbReference type="InterPro" id="IPR017907">
    <property type="entry name" value="Znf_RING_CS"/>
</dbReference>
<evidence type="ECO:0000313" key="8">
    <source>
        <dbReference type="Proteomes" id="UP001209540"/>
    </source>
</evidence>
<dbReference type="Pfam" id="PF13923">
    <property type="entry name" value="zf-C3HC4_2"/>
    <property type="match status" value="1"/>
</dbReference>
<evidence type="ECO:0000256" key="4">
    <source>
        <dbReference type="PROSITE-ProRule" id="PRU00175"/>
    </source>
</evidence>
<feature type="domain" description="RING-type" evidence="6">
    <location>
        <begin position="182"/>
        <end position="220"/>
    </location>
</feature>
<dbReference type="PANTHER" id="PTHR23041">
    <property type="entry name" value="RING FINGER DOMAIN-CONTAINING"/>
    <property type="match status" value="1"/>
</dbReference>
<dbReference type="Gene3D" id="3.30.40.10">
    <property type="entry name" value="Zinc/RING finger domain, C3HC4 (zinc finger)"/>
    <property type="match status" value="1"/>
</dbReference>
<keyword evidence="1" id="KW-0479">Metal-binding</keyword>
<dbReference type="SUPFAM" id="SSF57850">
    <property type="entry name" value="RING/U-box"/>
    <property type="match status" value="1"/>
</dbReference>
<dbReference type="InterPro" id="IPR047134">
    <property type="entry name" value="RNF4"/>
</dbReference>
<dbReference type="InterPro" id="IPR001841">
    <property type="entry name" value="Znf_RING"/>
</dbReference>
<feature type="region of interest" description="Disordered" evidence="5">
    <location>
        <begin position="57"/>
        <end position="80"/>
    </location>
</feature>
<name>A0AAD5K0J3_9FUNG</name>
<evidence type="ECO:0000313" key="7">
    <source>
        <dbReference type="EMBL" id="KAI9263394.1"/>
    </source>
</evidence>
<dbReference type="InterPro" id="IPR013083">
    <property type="entry name" value="Znf_RING/FYVE/PHD"/>
</dbReference>
<feature type="region of interest" description="Disordered" evidence="5">
    <location>
        <begin position="108"/>
        <end position="136"/>
    </location>
</feature>
<dbReference type="EMBL" id="JAIXMP010000013">
    <property type="protein sequence ID" value="KAI9263394.1"/>
    <property type="molecule type" value="Genomic_DNA"/>
</dbReference>
<reference evidence="7" key="2">
    <citation type="submission" date="2023-02" db="EMBL/GenBank/DDBJ databases">
        <authorList>
            <consortium name="DOE Joint Genome Institute"/>
            <person name="Mondo S.J."/>
            <person name="Chang Y."/>
            <person name="Wang Y."/>
            <person name="Ahrendt S."/>
            <person name="Andreopoulos W."/>
            <person name="Barry K."/>
            <person name="Beard J."/>
            <person name="Benny G.L."/>
            <person name="Blankenship S."/>
            <person name="Bonito G."/>
            <person name="Cuomo C."/>
            <person name="Desiro A."/>
            <person name="Gervers K.A."/>
            <person name="Hundley H."/>
            <person name="Kuo A."/>
            <person name="LaButti K."/>
            <person name="Lang B.F."/>
            <person name="Lipzen A."/>
            <person name="O'Donnell K."/>
            <person name="Pangilinan J."/>
            <person name="Reynolds N."/>
            <person name="Sandor L."/>
            <person name="Smith M.W."/>
            <person name="Tsang A."/>
            <person name="Grigoriev I.V."/>
            <person name="Stajich J.E."/>
            <person name="Spatafora J.W."/>
        </authorList>
    </citation>
    <scope>NUCLEOTIDE SEQUENCE</scope>
    <source>
        <strain evidence="7">RSA 2281</strain>
    </source>
</reference>
<comment type="caution">
    <text evidence="7">The sequence shown here is derived from an EMBL/GenBank/DDBJ whole genome shotgun (WGS) entry which is preliminary data.</text>
</comment>
<dbReference type="SMART" id="SM00184">
    <property type="entry name" value="RING"/>
    <property type="match status" value="1"/>
</dbReference>
<dbReference type="PROSITE" id="PS00518">
    <property type="entry name" value="ZF_RING_1"/>
    <property type="match status" value="1"/>
</dbReference>
<keyword evidence="3" id="KW-0862">Zinc</keyword>
<evidence type="ECO:0000256" key="2">
    <source>
        <dbReference type="ARBA" id="ARBA00022771"/>
    </source>
</evidence>
<dbReference type="PANTHER" id="PTHR23041:SF78">
    <property type="entry name" value="E3 UBIQUITIN-PROTEIN LIGASE RNF4"/>
    <property type="match status" value="1"/>
</dbReference>
<evidence type="ECO:0000259" key="6">
    <source>
        <dbReference type="PROSITE" id="PS50089"/>
    </source>
</evidence>
<feature type="compositionally biased region" description="Polar residues" evidence="5">
    <location>
        <begin position="154"/>
        <end position="166"/>
    </location>
</feature>
<proteinExistence type="predicted"/>